<evidence type="ECO:0000256" key="1">
    <source>
        <dbReference type="ARBA" id="ARBA00001946"/>
    </source>
</evidence>
<feature type="region of interest" description="Disordered" evidence="11">
    <location>
        <begin position="120"/>
        <end position="158"/>
    </location>
</feature>
<name>A0A8C2U184_COTJA</name>
<dbReference type="Ensembl" id="ENSCJPT00005028149.1">
    <property type="protein sequence ID" value="ENSCJPP00005020419.1"/>
    <property type="gene ID" value="ENSCJPG00005016443.1"/>
</dbReference>
<evidence type="ECO:0000256" key="8">
    <source>
        <dbReference type="ARBA" id="ARBA00022833"/>
    </source>
</evidence>
<feature type="region of interest" description="Disordered" evidence="11">
    <location>
        <begin position="367"/>
        <end position="400"/>
    </location>
</feature>
<dbReference type="InterPro" id="IPR000571">
    <property type="entry name" value="Znf_CCCH"/>
</dbReference>
<feature type="compositionally biased region" description="Basic and acidic residues" evidence="11">
    <location>
        <begin position="120"/>
        <end position="135"/>
    </location>
</feature>
<dbReference type="InterPro" id="IPR021869">
    <property type="entry name" value="RNase_Zc3h12_NYN"/>
</dbReference>
<dbReference type="Pfam" id="PF18039">
    <property type="entry name" value="UBA_6"/>
    <property type="match status" value="1"/>
</dbReference>
<reference evidence="13" key="3">
    <citation type="submission" date="2025-09" db="UniProtKB">
        <authorList>
            <consortium name="Ensembl"/>
        </authorList>
    </citation>
    <scope>IDENTIFICATION</scope>
</reference>
<dbReference type="GO" id="GO:0016787">
    <property type="term" value="F:hydrolase activity"/>
    <property type="evidence" value="ECO:0007669"/>
    <property type="project" value="UniProtKB-KW"/>
</dbReference>
<dbReference type="GO" id="GO:0004521">
    <property type="term" value="F:RNA endonuclease activity"/>
    <property type="evidence" value="ECO:0007669"/>
    <property type="project" value="TreeGrafter"/>
</dbReference>
<dbReference type="CDD" id="cd18729">
    <property type="entry name" value="PIN_Zc3h12-like"/>
    <property type="match status" value="1"/>
</dbReference>
<evidence type="ECO:0000256" key="7">
    <source>
        <dbReference type="ARBA" id="ARBA00022801"/>
    </source>
</evidence>
<accession>A0A8C2U184</accession>
<keyword evidence="6 10" id="KW-0863">Zinc-finger</keyword>
<dbReference type="InterPro" id="IPR051101">
    <property type="entry name" value="ZC3H12/N4BP1_RNase_Reg"/>
</dbReference>
<evidence type="ECO:0000256" key="9">
    <source>
        <dbReference type="ARBA" id="ARBA00022842"/>
    </source>
</evidence>
<keyword evidence="5" id="KW-0255">Endonuclease</keyword>
<keyword evidence="3" id="KW-0540">Nuclease</keyword>
<keyword evidence="9" id="KW-0460">Magnesium</keyword>
<comment type="cofactor">
    <cofactor evidence="1">
        <name>Mg(2+)</name>
        <dbReference type="ChEBI" id="CHEBI:18420"/>
    </cofactor>
</comment>
<dbReference type="GO" id="GO:0061158">
    <property type="term" value="P:3'-UTR-mediated mRNA destabilization"/>
    <property type="evidence" value="ECO:0007669"/>
    <property type="project" value="TreeGrafter"/>
</dbReference>
<evidence type="ECO:0000256" key="6">
    <source>
        <dbReference type="ARBA" id="ARBA00022771"/>
    </source>
</evidence>
<dbReference type="PANTHER" id="PTHR12876:SF10">
    <property type="entry name" value="ENDORIBONUCLEASE ZC3H12A"/>
    <property type="match status" value="1"/>
</dbReference>
<evidence type="ECO:0000256" key="3">
    <source>
        <dbReference type="ARBA" id="ARBA00022722"/>
    </source>
</evidence>
<evidence type="ECO:0000256" key="4">
    <source>
        <dbReference type="ARBA" id="ARBA00022723"/>
    </source>
</evidence>
<feature type="region of interest" description="Disordered" evidence="11">
    <location>
        <begin position="565"/>
        <end position="584"/>
    </location>
</feature>
<feature type="domain" description="C3H1-type" evidence="12">
    <location>
        <begin position="320"/>
        <end position="353"/>
    </location>
</feature>
<sequence>MSAGSVSSLLGCPGWREAFPVFSQQFSRLEERMSSRDPYESGYLNPGRTMSREEGVGPAVLGMEQAGSPTREPPDSLEMQLKVDFFRKLGYSSEEIYVVLQKLGLNADTNTVLGELVKHGPAERDPTETPQETKEAPLVPRGGAANKTPAPVPPLEEKESDNLKPIVIDGSNVAMSHGNKEVFSCRGILLAVQWFWDRGHKDITVFVPSWRKEQPRPDVLITDQYILRDLEKKKILVFTPSRRVGGKRVVCYDDRFIVKLAHESDGIVVSNDTYRDLQNERPEWKKFIEERLLMYSFVNDKFMPPDDPLGRHGPSLDNFLRKKPVVPEHKKQQCPYGKKCTYGIKCKFYHPERINQPQRSLADELRANARLSPTRSTSAVKEEKKGKRGSQAELLCSVPTESDKSSLQKISAERKSLTHKTKPNDVPLQIKGCVSGSVPANSGSHRSSERYQHPHMDSLSYISQEHLDSGIGSLENQMSDMWPYRSTSHCDHSHAEQVTVCTCGRQRPVYPHSPSLEQNGLVSYKHGSHKSSASGASFLQYNPEIPHSGPPHSFSGYGVPVHPANAGQYSLPSETHQRARSSLSAESPRANIWGLLPVECLRSVCRGEGQRSRQAVWHIPSPFS</sequence>
<dbReference type="Proteomes" id="UP000694412">
    <property type="component" value="Chromosome 23"/>
</dbReference>
<dbReference type="GO" id="GO:0036464">
    <property type="term" value="C:cytoplasmic ribonucleoprotein granule"/>
    <property type="evidence" value="ECO:0007669"/>
    <property type="project" value="TreeGrafter"/>
</dbReference>
<evidence type="ECO:0000313" key="14">
    <source>
        <dbReference type="Proteomes" id="UP000694412"/>
    </source>
</evidence>
<dbReference type="Gene3D" id="3.40.50.11980">
    <property type="match status" value="1"/>
</dbReference>
<dbReference type="GO" id="GO:0003729">
    <property type="term" value="F:mRNA binding"/>
    <property type="evidence" value="ECO:0007669"/>
    <property type="project" value="TreeGrafter"/>
</dbReference>
<keyword evidence="14" id="KW-1185">Reference proteome</keyword>
<dbReference type="PROSITE" id="PS50103">
    <property type="entry name" value="ZF_C3H1"/>
    <property type="match status" value="1"/>
</dbReference>
<proteinExistence type="inferred from homology"/>
<dbReference type="GO" id="GO:0008270">
    <property type="term" value="F:zinc ion binding"/>
    <property type="evidence" value="ECO:0007669"/>
    <property type="project" value="UniProtKB-KW"/>
</dbReference>
<dbReference type="PANTHER" id="PTHR12876">
    <property type="entry name" value="N4BP1-RELATED"/>
    <property type="match status" value="1"/>
</dbReference>
<keyword evidence="4 10" id="KW-0479">Metal-binding</keyword>
<dbReference type="AlphaFoldDB" id="A0A8C2U184"/>
<evidence type="ECO:0000256" key="11">
    <source>
        <dbReference type="SAM" id="MobiDB-lite"/>
    </source>
</evidence>
<evidence type="ECO:0000256" key="5">
    <source>
        <dbReference type="ARBA" id="ARBA00022759"/>
    </source>
</evidence>
<protein>
    <submittedName>
        <fullName evidence="13">Zinc finger CCCH-type containing 12A</fullName>
    </submittedName>
</protein>
<evidence type="ECO:0000256" key="10">
    <source>
        <dbReference type="PROSITE-ProRule" id="PRU00723"/>
    </source>
</evidence>
<organism evidence="13 14">
    <name type="scientific">Coturnix japonica</name>
    <name type="common">Japanese quail</name>
    <name type="synonym">Coturnix coturnix japonica</name>
    <dbReference type="NCBI Taxonomy" id="93934"/>
    <lineage>
        <taxon>Eukaryota</taxon>
        <taxon>Metazoa</taxon>
        <taxon>Chordata</taxon>
        <taxon>Craniata</taxon>
        <taxon>Vertebrata</taxon>
        <taxon>Euteleostomi</taxon>
        <taxon>Archelosauria</taxon>
        <taxon>Archosauria</taxon>
        <taxon>Dinosauria</taxon>
        <taxon>Saurischia</taxon>
        <taxon>Theropoda</taxon>
        <taxon>Coelurosauria</taxon>
        <taxon>Aves</taxon>
        <taxon>Neognathae</taxon>
        <taxon>Galloanserae</taxon>
        <taxon>Galliformes</taxon>
        <taxon>Phasianidae</taxon>
        <taxon>Perdicinae</taxon>
        <taxon>Coturnix</taxon>
    </lineage>
</organism>
<feature type="region of interest" description="Disordered" evidence="11">
    <location>
        <begin position="33"/>
        <end position="53"/>
    </location>
</feature>
<evidence type="ECO:0000313" key="13">
    <source>
        <dbReference type="Ensembl" id="ENSCJPP00005020419.1"/>
    </source>
</evidence>
<evidence type="ECO:0000259" key="12">
    <source>
        <dbReference type="PROSITE" id="PS50103"/>
    </source>
</evidence>
<feature type="zinc finger region" description="C3H1-type" evidence="10">
    <location>
        <begin position="320"/>
        <end position="353"/>
    </location>
</feature>
<dbReference type="FunFam" id="3.40.50.11980:FF:000001">
    <property type="entry name" value="ZC3H12A isoform 1"/>
    <property type="match status" value="1"/>
</dbReference>
<gene>
    <name evidence="13" type="primary">ZC3H12A</name>
</gene>
<dbReference type="GO" id="GO:0005634">
    <property type="term" value="C:nucleus"/>
    <property type="evidence" value="ECO:0007669"/>
    <property type="project" value="TreeGrafter"/>
</dbReference>
<dbReference type="GeneTree" id="ENSGT00940000155107"/>
<reference evidence="13" key="2">
    <citation type="submission" date="2025-08" db="UniProtKB">
        <authorList>
            <consortium name="Ensembl"/>
        </authorList>
    </citation>
    <scope>IDENTIFICATION</scope>
</reference>
<dbReference type="Pfam" id="PF11977">
    <property type="entry name" value="RNase_Zc3h12a"/>
    <property type="match status" value="1"/>
</dbReference>
<dbReference type="InterPro" id="IPR040546">
    <property type="entry name" value="Rege-1_UBA-like"/>
</dbReference>
<comment type="similarity">
    <text evidence="2">Belongs to the ZC3H12 family.</text>
</comment>
<evidence type="ECO:0000256" key="2">
    <source>
        <dbReference type="ARBA" id="ARBA00010922"/>
    </source>
</evidence>
<reference evidence="13" key="1">
    <citation type="submission" date="2015-11" db="EMBL/GenBank/DDBJ databases">
        <authorList>
            <consortium name="International Coturnix japonica Genome Analysis Consortium"/>
            <person name="Warren W."/>
            <person name="Burt D.W."/>
            <person name="Antin P.B."/>
            <person name="Lanford R."/>
            <person name="Gros J."/>
            <person name="Wilson R.K."/>
        </authorList>
    </citation>
    <scope>NUCLEOTIDE SEQUENCE [LARGE SCALE GENOMIC DNA]</scope>
</reference>
<keyword evidence="8 10" id="KW-0862">Zinc</keyword>
<keyword evidence="7" id="KW-0378">Hydrolase</keyword>
<feature type="compositionally biased region" description="Polar residues" evidence="11">
    <location>
        <begin position="567"/>
        <end position="584"/>
    </location>
</feature>